<organism evidence="2 3">
    <name type="scientific">Ewingella americana (strain ATCC 33852 / DSM 4580 / CCUG 14506 / JCM 5911 / LMG 7869 / NCTC 12157 / CDC 1468-78)</name>
    <dbReference type="NCBI Taxonomy" id="910964"/>
    <lineage>
        <taxon>Bacteria</taxon>
        <taxon>Pseudomonadati</taxon>
        <taxon>Pseudomonadota</taxon>
        <taxon>Gammaproteobacteria</taxon>
        <taxon>Enterobacterales</taxon>
        <taxon>Yersiniaceae</taxon>
        <taxon>Ewingella</taxon>
    </lineage>
</organism>
<feature type="domain" description="HTH cro/C1-type" evidence="1">
    <location>
        <begin position="70"/>
        <end position="121"/>
    </location>
</feature>
<dbReference type="GeneID" id="78381635"/>
<evidence type="ECO:0000313" key="2">
    <source>
        <dbReference type="EMBL" id="KFC79226.1"/>
    </source>
</evidence>
<dbReference type="CDD" id="cd00093">
    <property type="entry name" value="HTH_XRE"/>
    <property type="match status" value="1"/>
</dbReference>
<dbReference type="Proteomes" id="UP000028640">
    <property type="component" value="Unassembled WGS sequence"/>
</dbReference>
<keyword evidence="3" id="KW-1185">Reference proteome</keyword>
<evidence type="ECO:0000313" key="3">
    <source>
        <dbReference type="Proteomes" id="UP000028640"/>
    </source>
</evidence>
<dbReference type="SMART" id="SM00530">
    <property type="entry name" value="HTH_XRE"/>
    <property type="match status" value="1"/>
</dbReference>
<name>A0A085G681_EWIA3</name>
<dbReference type="Gene3D" id="1.10.260.40">
    <property type="entry name" value="lambda repressor-like DNA-binding domains"/>
    <property type="match status" value="1"/>
</dbReference>
<dbReference type="GO" id="GO:0003677">
    <property type="term" value="F:DNA binding"/>
    <property type="evidence" value="ECO:0007669"/>
    <property type="project" value="UniProtKB-KW"/>
</dbReference>
<dbReference type="STRING" id="910964.GEAM_3033"/>
<keyword evidence="2" id="KW-0238">DNA-binding</keyword>
<sequence length="124" mass="13883">MTGIQFITDEQGVKVSVVVPINVFERLIKQVDLAALAPELYQAEGGQNDELIPHEVVEIMVNKDVTIQAAWRLHRGMTQKEVAEKLGIKQAAVSQFEKSDNPRPENLLRLAELYGCRPTQLVMS</sequence>
<dbReference type="EMBL" id="JMPJ01000065">
    <property type="protein sequence ID" value="KFC79226.1"/>
    <property type="molecule type" value="Genomic_DNA"/>
</dbReference>
<comment type="caution">
    <text evidence="2">The sequence shown here is derived from an EMBL/GenBank/DDBJ whole genome shotgun (WGS) entry which is preliminary data.</text>
</comment>
<dbReference type="RefSeq" id="WP_034792989.1">
    <property type="nucleotide sequence ID" value="NZ_JMPJ01000065.1"/>
</dbReference>
<dbReference type="PROSITE" id="PS50943">
    <property type="entry name" value="HTH_CROC1"/>
    <property type="match status" value="1"/>
</dbReference>
<dbReference type="Pfam" id="PF01381">
    <property type="entry name" value="HTH_3"/>
    <property type="match status" value="1"/>
</dbReference>
<proteinExistence type="predicted"/>
<dbReference type="OrthoDB" id="5678898at2"/>
<gene>
    <name evidence="2" type="ORF">GEAM_3033</name>
</gene>
<dbReference type="eggNOG" id="COG2522">
    <property type="taxonomic scope" value="Bacteria"/>
</dbReference>
<reference evidence="2 3" key="1">
    <citation type="submission" date="2014-05" db="EMBL/GenBank/DDBJ databases">
        <title>ATOL: Assembling a taxonomically balanced genome-scale reconstruction of the evolutionary history of the Enterobacteriaceae.</title>
        <authorList>
            <person name="Plunkett G.III."/>
            <person name="Neeno-Eckwall E.C."/>
            <person name="Glasner J.D."/>
            <person name="Perna N.T."/>
        </authorList>
    </citation>
    <scope>NUCLEOTIDE SEQUENCE [LARGE SCALE GENOMIC DNA]</scope>
    <source>
        <strain evidence="2 3">ATCC 33852</strain>
    </source>
</reference>
<accession>A0A085G681</accession>
<evidence type="ECO:0000259" key="1">
    <source>
        <dbReference type="PROSITE" id="PS50943"/>
    </source>
</evidence>
<protein>
    <submittedName>
        <fullName evidence="2">Putative DNA-binding protein</fullName>
    </submittedName>
</protein>
<dbReference type="SUPFAM" id="SSF47413">
    <property type="entry name" value="lambda repressor-like DNA-binding domains"/>
    <property type="match status" value="1"/>
</dbReference>
<dbReference type="AlphaFoldDB" id="A0A085G681"/>
<dbReference type="InterPro" id="IPR010982">
    <property type="entry name" value="Lambda_DNA-bd_dom_sf"/>
</dbReference>
<dbReference type="InterPro" id="IPR001387">
    <property type="entry name" value="Cro/C1-type_HTH"/>
</dbReference>